<feature type="signal peptide" evidence="1">
    <location>
        <begin position="1"/>
        <end position="19"/>
    </location>
</feature>
<reference evidence="2 3" key="1">
    <citation type="submission" date="2023-02" db="EMBL/GenBank/DDBJ databases">
        <title>Genome sequence of Mucilaginibacter jinjuensis strain KACC 16571.</title>
        <authorList>
            <person name="Kim S."/>
            <person name="Heo J."/>
            <person name="Kwon S.-W."/>
        </authorList>
    </citation>
    <scope>NUCLEOTIDE SEQUENCE [LARGE SCALE GENOMIC DNA]</scope>
    <source>
        <strain evidence="2 3">KACC 16571</strain>
    </source>
</reference>
<proteinExistence type="predicted"/>
<gene>
    <name evidence="2" type="ORF">PQO05_06750</name>
</gene>
<evidence type="ECO:0000256" key="1">
    <source>
        <dbReference type="SAM" id="SignalP"/>
    </source>
</evidence>
<dbReference type="EMBL" id="CP117167">
    <property type="protein sequence ID" value="WCT13632.1"/>
    <property type="molecule type" value="Genomic_DNA"/>
</dbReference>
<sequence>MKKILLTIMPLLAAFSSFAQFQSPVSGITWTPDRVGIGTNTPWTTFSVFQANNNNTYISAGNNTISTFMGAGGALWGIVGTASNHDFALYTGNTEKMRIANNGNVGIGTSNPLTTLYLQNANTSYSATLTLKNTANNFAARAGLTLENDAGNQTQFYKQASGSFDANDAILYSAQGDTRIYTGGGERFRITSSGKVGIGTTVPDQKLTVNGTIHATEVLVDQTVQTPDYVFDKDYDLATLKDVKTYIDQNHHLPEIPSAAEITKEGINLGEMNAKLLKKIEELTLYLIEKDKKQEGLETMVLKQNKVIRSQQKYDVLITKKLHQIQSQIKCVN</sequence>
<accession>A0ABY7TDD3</accession>
<dbReference type="RefSeq" id="WP_273631938.1">
    <property type="nucleotide sequence ID" value="NZ_CP117167.1"/>
</dbReference>
<protein>
    <submittedName>
        <fullName evidence="2">Tail fiber protein</fullName>
    </submittedName>
</protein>
<organism evidence="2 3">
    <name type="scientific">Mucilaginibacter jinjuensis</name>
    <dbReference type="NCBI Taxonomy" id="1176721"/>
    <lineage>
        <taxon>Bacteria</taxon>
        <taxon>Pseudomonadati</taxon>
        <taxon>Bacteroidota</taxon>
        <taxon>Sphingobacteriia</taxon>
        <taxon>Sphingobacteriales</taxon>
        <taxon>Sphingobacteriaceae</taxon>
        <taxon>Mucilaginibacter</taxon>
    </lineage>
</organism>
<dbReference type="Proteomes" id="UP001216139">
    <property type="component" value="Chromosome"/>
</dbReference>
<keyword evidence="1" id="KW-0732">Signal</keyword>
<evidence type="ECO:0000313" key="2">
    <source>
        <dbReference type="EMBL" id="WCT13632.1"/>
    </source>
</evidence>
<feature type="chain" id="PRO_5046565919" evidence="1">
    <location>
        <begin position="20"/>
        <end position="333"/>
    </location>
</feature>
<evidence type="ECO:0000313" key="3">
    <source>
        <dbReference type="Proteomes" id="UP001216139"/>
    </source>
</evidence>
<keyword evidence="3" id="KW-1185">Reference proteome</keyword>
<name>A0ABY7TDD3_9SPHI</name>